<evidence type="ECO:0000313" key="2">
    <source>
        <dbReference type="Proteomes" id="UP000187209"/>
    </source>
</evidence>
<dbReference type="OrthoDB" id="291574at2759"/>
<keyword evidence="2" id="KW-1185">Reference proteome</keyword>
<evidence type="ECO:0000313" key="1">
    <source>
        <dbReference type="EMBL" id="OMJ72547.1"/>
    </source>
</evidence>
<reference evidence="1 2" key="1">
    <citation type="submission" date="2016-11" db="EMBL/GenBank/DDBJ databases">
        <title>The macronuclear genome of Stentor coeruleus: a giant cell with tiny introns.</title>
        <authorList>
            <person name="Slabodnick M."/>
            <person name="Ruby J.G."/>
            <person name="Reiff S.B."/>
            <person name="Swart E.C."/>
            <person name="Gosai S."/>
            <person name="Prabakaran S."/>
            <person name="Witkowska E."/>
            <person name="Larue G.E."/>
            <person name="Fisher S."/>
            <person name="Freeman R.M."/>
            <person name="Gunawardena J."/>
            <person name="Chu W."/>
            <person name="Stover N.A."/>
            <person name="Gregory B.D."/>
            <person name="Nowacki M."/>
            <person name="Derisi J."/>
            <person name="Roy S.W."/>
            <person name="Marshall W.F."/>
            <person name="Sood P."/>
        </authorList>
    </citation>
    <scope>NUCLEOTIDE SEQUENCE [LARGE SCALE GENOMIC DNA]</scope>
    <source>
        <strain evidence="1">WM001</strain>
    </source>
</reference>
<dbReference type="EMBL" id="MPUH01000892">
    <property type="protein sequence ID" value="OMJ72547.1"/>
    <property type="molecule type" value="Genomic_DNA"/>
</dbReference>
<gene>
    <name evidence="1" type="ORF">SteCoe_28992</name>
</gene>
<proteinExistence type="predicted"/>
<comment type="caution">
    <text evidence="1">The sequence shown here is derived from an EMBL/GenBank/DDBJ whole genome shotgun (WGS) entry which is preliminary data.</text>
</comment>
<organism evidence="1 2">
    <name type="scientific">Stentor coeruleus</name>
    <dbReference type="NCBI Taxonomy" id="5963"/>
    <lineage>
        <taxon>Eukaryota</taxon>
        <taxon>Sar</taxon>
        <taxon>Alveolata</taxon>
        <taxon>Ciliophora</taxon>
        <taxon>Postciliodesmatophora</taxon>
        <taxon>Heterotrichea</taxon>
        <taxon>Heterotrichida</taxon>
        <taxon>Stentoridae</taxon>
        <taxon>Stentor</taxon>
    </lineage>
</organism>
<dbReference type="AlphaFoldDB" id="A0A1R2B705"/>
<name>A0A1R2B705_9CILI</name>
<sequence length="214" mass="25051">MSYNKFKRSIPSKYAEKVVETEIIVEKRCTVEAVKSLLELYIEGIEYYEAKGDEKYLYYKSKMDKLLCSKRELLRPKRDIYAEKEAEAIIKTYELNAMNVTSKIHNNFLEQNCALTDRVNSRKQINRRKSFAPGSFSSLYDFNDIQTKISEAIEELIQTEIQLIKEVKKKYQKILTKDNCIEAVNLLNDEVDRIKSEFSRKKKAAISQILSNDC</sequence>
<dbReference type="Proteomes" id="UP000187209">
    <property type="component" value="Unassembled WGS sequence"/>
</dbReference>
<accession>A0A1R2B705</accession>
<protein>
    <submittedName>
        <fullName evidence="1">Uncharacterized protein</fullName>
    </submittedName>
</protein>